<organism evidence="2 3">
    <name type="scientific">Trachymyrmex cornetzi</name>
    <dbReference type="NCBI Taxonomy" id="471704"/>
    <lineage>
        <taxon>Eukaryota</taxon>
        <taxon>Metazoa</taxon>
        <taxon>Ecdysozoa</taxon>
        <taxon>Arthropoda</taxon>
        <taxon>Hexapoda</taxon>
        <taxon>Insecta</taxon>
        <taxon>Pterygota</taxon>
        <taxon>Neoptera</taxon>
        <taxon>Endopterygota</taxon>
        <taxon>Hymenoptera</taxon>
        <taxon>Apocrita</taxon>
        <taxon>Aculeata</taxon>
        <taxon>Formicoidea</taxon>
        <taxon>Formicidae</taxon>
        <taxon>Myrmicinae</taxon>
        <taxon>Trachymyrmex</taxon>
    </lineage>
</organism>
<feature type="domain" description="Helix-turn-helix" evidence="1">
    <location>
        <begin position="298"/>
        <end position="360"/>
    </location>
</feature>
<name>A0A151IT02_9HYME</name>
<dbReference type="PANTHER" id="PTHR21301">
    <property type="entry name" value="REVERSE TRANSCRIPTASE"/>
    <property type="match status" value="1"/>
</dbReference>
<dbReference type="STRING" id="471704.A0A151IT02"/>
<evidence type="ECO:0000259" key="1">
    <source>
        <dbReference type="Pfam" id="PF26215"/>
    </source>
</evidence>
<dbReference type="InterPro" id="IPR058912">
    <property type="entry name" value="HTH_animal"/>
</dbReference>
<sequence>TKQFLKDNSNIIFTKADKGNLTVALDKNIYIEKVKTMLDDEDTYMKILKDPTSKINNNLKQLLAGWKKQNYVLELIYKQLYYSDGNIPRAYALPKVHKLNCPFRIIIFSLDSTLYNLAAFLHRLIVKSIPKAASNIENSFELVKNLKNIKIDNGFSLVSLDVISLYTNIPTDLVIDALSNRWDFICKNCNLPKNEFIKAVRLVLDSTFFTFDNQFENCVLSNIQYHIPFYYRYVDDIVLCLPNSKIDSILKKLNSFHPKLQFTLEVVSNSINFLDTTIILKNNSLMFDWYQKPTFSGRFLNFLSQHPILQKKGIIFNLGGGGDKVFYISHPQFHKKNLEFVVRIFLENDYPLNFIFDNINEKKRVKTLINKLNSCSSKKTNNNLPKERVK</sequence>
<keyword evidence="3" id="KW-1185">Reference proteome</keyword>
<protein>
    <recommendedName>
        <fullName evidence="1">Helix-turn-helix domain-containing protein</fullName>
    </recommendedName>
</protein>
<dbReference type="PANTHER" id="PTHR21301:SF10">
    <property type="entry name" value="REVERSE TRANSCRIPTASE DOMAIN-CONTAINING PROTEIN"/>
    <property type="match status" value="1"/>
</dbReference>
<proteinExistence type="predicted"/>
<feature type="non-terminal residue" evidence="2">
    <location>
        <position position="1"/>
    </location>
</feature>
<reference evidence="2 3" key="1">
    <citation type="submission" date="2015-09" db="EMBL/GenBank/DDBJ databases">
        <title>Trachymyrmex cornetzi WGS genome.</title>
        <authorList>
            <person name="Nygaard S."/>
            <person name="Hu H."/>
            <person name="Boomsma J."/>
            <person name="Zhang G."/>
        </authorList>
    </citation>
    <scope>NUCLEOTIDE SEQUENCE [LARGE SCALE GENOMIC DNA]</scope>
    <source>
        <strain evidence="2">Tcor2-1</strain>
        <tissue evidence="2">Whole body</tissue>
    </source>
</reference>
<dbReference type="AlphaFoldDB" id="A0A151IT02"/>
<gene>
    <name evidence="2" type="ORF">ALC57_17849</name>
</gene>
<dbReference type="EMBL" id="KQ981049">
    <property type="protein sequence ID" value="KYN10015.1"/>
    <property type="molecule type" value="Genomic_DNA"/>
</dbReference>
<dbReference type="Proteomes" id="UP000078492">
    <property type="component" value="Unassembled WGS sequence"/>
</dbReference>
<accession>A0A151IT02</accession>
<dbReference type="Pfam" id="PF26215">
    <property type="entry name" value="HTH_animal"/>
    <property type="match status" value="1"/>
</dbReference>
<evidence type="ECO:0000313" key="2">
    <source>
        <dbReference type="EMBL" id="KYN10015.1"/>
    </source>
</evidence>
<evidence type="ECO:0000313" key="3">
    <source>
        <dbReference type="Proteomes" id="UP000078492"/>
    </source>
</evidence>